<evidence type="ECO:0000256" key="11">
    <source>
        <dbReference type="SAM" id="Phobius"/>
    </source>
</evidence>
<dbReference type="Pfam" id="PF00822">
    <property type="entry name" value="PMP22_Claudin"/>
    <property type="match status" value="1"/>
</dbReference>
<evidence type="ECO:0000256" key="8">
    <source>
        <dbReference type="ARBA" id="ARBA00022989"/>
    </source>
</evidence>
<evidence type="ECO:0000256" key="3">
    <source>
        <dbReference type="ARBA" id="ARBA00008295"/>
    </source>
</evidence>
<keyword evidence="8 11" id="KW-1133">Transmembrane helix</keyword>
<evidence type="ECO:0000256" key="2">
    <source>
        <dbReference type="ARBA" id="ARBA00004651"/>
    </source>
</evidence>
<keyword evidence="7" id="KW-0965">Cell junction</keyword>
<keyword evidence="5" id="KW-1003">Cell membrane</keyword>
<proteinExistence type="inferred from homology"/>
<comment type="caution">
    <text evidence="12">The sequence shown here is derived from an EMBL/GenBank/DDBJ whole genome shotgun (WGS) entry which is preliminary data.</text>
</comment>
<feature type="transmembrane region" description="Helical" evidence="11">
    <location>
        <begin position="171"/>
        <end position="190"/>
    </location>
</feature>
<dbReference type="PRINTS" id="PR01447">
    <property type="entry name" value="CLAUDIN16"/>
</dbReference>
<dbReference type="InterPro" id="IPR006187">
    <property type="entry name" value="Claudin"/>
</dbReference>
<protein>
    <submittedName>
        <fullName evidence="12">Claudin-16</fullName>
    </submittedName>
</protein>
<evidence type="ECO:0000256" key="4">
    <source>
        <dbReference type="ARBA" id="ARBA00022427"/>
    </source>
</evidence>
<keyword evidence="6 11" id="KW-0812">Transmembrane</keyword>
<dbReference type="PRINTS" id="PR01077">
    <property type="entry name" value="CLAUDIN"/>
</dbReference>
<evidence type="ECO:0000256" key="1">
    <source>
        <dbReference type="ARBA" id="ARBA00004435"/>
    </source>
</evidence>
<dbReference type="AlphaFoldDB" id="A0ABC9XQ43"/>
<evidence type="ECO:0000256" key="5">
    <source>
        <dbReference type="ARBA" id="ARBA00022475"/>
    </source>
</evidence>
<evidence type="ECO:0000256" key="10">
    <source>
        <dbReference type="SAM" id="MobiDB-lite"/>
    </source>
</evidence>
<dbReference type="PANTHER" id="PTHR12002">
    <property type="entry name" value="CLAUDIN"/>
    <property type="match status" value="1"/>
</dbReference>
<keyword evidence="13" id="KW-1185">Reference proteome</keyword>
<keyword evidence="4" id="KW-0796">Tight junction</keyword>
<comment type="subcellular location">
    <subcellularLocation>
        <location evidence="1">Cell junction</location>
        <location evidence="1">Tight junction</location>
    </subcellularLocation>
    <subcellularLocation>
        <location evidence="2">Cell membrane</location>
        <topology evidence="2">Multi-pass membrane protein</topology>
    </subcellularLocation>
</comment>
<name>A0ABC9XQ43_GRUJA</name>
<dbReference type="InterPro" id="IPR003927">
    <property type="entry name" value="Claudin16"/>
</dbReference>
<comment type="similarity">
    <text evidence="3">Belongs to the claudin family.</text>
</comment>
<sequence>MSQRCAQVAKKANSILACVRSSVASRSRDVIVPLYLALVRPHLECWVQFWAPHYRKDIEVLEHVQRRAMDVVKGLEHKSGEERLRELGVVSLEKRRLRGDLITLYSYLKGRCSQVDVGLFSQVSHKCRGLWRECVTNMQDGVRTCDQYDSILADHPVKIVVTRTLLITADLLAGLALATLLLGLDCIKFLKEEPHVKLKMCYGAGVILSIGSILGLVGSVWYAVDVYMERAMLVSHNIFLGVHYDFGWSCWLGMAGSMGCFVASVLLTCCLYACAGKEQEETEEREEEPTRRCQKKAEQVERPSNENTAKLAKLAIRRQHQASAKSQPVYLATKEHFKMDLYTVLPGGRPHQHCRTSTVRHLQS</sequence>
<feature type="transmembrane region" description="Helical" evidence="11">
    <location>
        <begin position="202"/>
        <end position="224"/>
    </location>
</feature>
<organism evidence="12 13">
    <name type="scientific">Grus japonensis</name>
    <name type="common">Japanese crane</name>
    <name type="synonym">Red-crowned crane</name>
    <dbReference type="NCBI Taxonomy" id="30415"/>
    <lineage>
        <taxon>Eukaryota</taxon>
        <taxon>Metazoa</taxon>
        <taxon>Chordata</taxon>
        <taxon>Craniata</taxon>
        <taxon>Vertebrata</taxon>
        <taxon>Euteleostomi</taxon>
        <taxon>Archelosauria</taxon>
        <taxon>Archosauria</taxon>
        <taxon>Dinosauria</taxon>
        <taxon>Saurischia</taxon>
        <taxon>Theropoda</taxon>
        <taxon>Coelurosauria</taxon>
        <taxon>Aves</taxon>
        <taxon>Neognathae</taxon>
        <taxon>Neoaves</taxon>
        <taxon>Gruiformes</taxon>
        <taxon>Gruidae</taxon>
        <taxon>Grus</taxon>
    </lineage>
</organism>
<feature type="compositionally biased region" description="Basic and acidic residues" evidence="10">
    <location>
        <begin position="288"/>
        <end position="304"/>
    </location>
</feature>
<dbReference type="GO" id="GO:0005923">
    <property type="term" value="C:bicellular tight junction"/>
    <property type="evidence" value="ECO:0007669"/>
    <property type="project" value="UniProtKB-SubCell"/>
</dbReference>
<evidence type="ECO:0000256" key="9">
    <source>
        <dbReference type="ARBA" id="ARBA00023136"/>
    </source>
</evidence>
<accession>A0ABC9XQ43</accession>
<evidence type="ECO:0000256" key="6">
    <source>
        <dbReference type="ARBA" id="ARBA00022692"/>
    </source>
</evidence>
<dbReference type="EMBL" id="BAAFJT010000021">
    <property type="protein sequence ID" value="GAB0198657.1"/>
    <property type="molecule type" value="Genomic_DNA"/>
</dbReference>
<dbReference type="Proteomes" id="UP001623348">
    <property type="component" value="Unassembled WGS sequence"/>
</dbReference>
<evidence type="ECO:0000313" key="12">
    <source>
        <dbReference type="EMBL" id="GAB0198657.1"/>
    </source>
</evidence>
<dbReference type="GO" id="GO:0005886">
    <property type="term" value="C:plasma membrane"/>
    <property type="evidence" value="ECO:0007669"/>
    <property type="project" value="UniProtKB-SubCell"/>
</dbReference>
<evidence type="ECO:0000313" key="13">
    <source>
        <dbReference type="Proteomes" id="UP001623348"/>
    </source>
</evidence>
<dbReference type="Gene3D" id="1.20.140.150">
    <property type="match status" value="1"/>
</dbReference>
<keyword evidence="9 11" id="KW-0472">Membrane</keyword>
<dbReference type="InterPro" id="IPR004031">
    <property type="entry name" value="PMP22/EMP/MP20/Claudin"/>
</dbReference>
<reference evidence="12 13" key="1">
    <citation type="submission" date="2024-06" db="EMBL/GenBank/DDBJ databases">
        <title>The draft genome of Grus japonensis, version 3.</title>
        <authorList>
            <person name="Nabeshima K."/>
            <person name="Suzuki S."/>
            <person name="Onuma M."/>
        </authorList>
    </citation>
    <scope>NUCLEOTIDE SEQUENCE [LARGE SCALE GENOMIC DNA]</scope>
    <source>
        <strain evidence="12 13">451A</strain>
    </source>
</reference>
<feature type="region of interest" description="Disordered" evidence="10">
    <location>
        <begin position="281"/>
        <end position="306"/>
    </location>
</feature>
<dbReference type="PROSITE" id="PS01346">
    <property type="entry name" value="CLAUDIN"/>
    <property type="match status" value="1"/>
</dbReference>
<gene>
    <name evidence="12" type="ORF">GRJ2_002331100</name>
</gene>
<evidence type="ECO:0000256" key="7">
    <source>
        <dbReference type="ARBA" id="ARBA00022949"/>
    </source>
</evidence>
<dbReference type="InterPro" id="IPR017974">
    <property type="entry name" value="Claudin_CS"/>
</dbReference>